<dbReference type="GO" id="GO:0003677">
    <property type="term" value="F:DNA binding"/>
    <property type="evidence" value="ECO:0007669"/>
    <property type="project" value="InterPro"/>
</dbReference>
<dbReference type="RefSeq" id="WP_142064512.1">
    <property type="nucleotide sequence ID" value="NZ_VFPA01000008.1"/>
</dbReference>
<feature type="domain" description="HTH cro/C1-type" evidence="1">
    <location>
        <begin position="35"/>
        <end position="82"/>
    </location>
</feature>
<dbReference type="CDD" id="cd00093">
    <property type="entry name" value="HTH_XRE"/>
    <property type="match status" value="1"/>
</dbReference>
<proteinExistence type="predicted"/>
<dbReference type="Pfam" id="PF17765">
    <property type="entry name" value="MLTR_LBD"/>
    <property type="match status" value="1"/>
</dbReference>
<keyword evidence="3" id="KW-1185">Reference proteome</keyword>
<dbReference type="InterPro" id="IPR001387">
    <property type="entry name" value="Cro/C1-type_HTH"/>
</dbReference>
<dbReference type="Gene3D" id="1.10.260.40">
    <property type="entry name" value="lambda repressor-like DNA-binding domains"/>
    <property type="match status" value="1"/>
</dbReference>
<dbReference type="InterPro" id="IPR041413">
    <property type="entry name" value="MLTR_LBD"/>
</dbReference>
<dbReference type="Gene3D" id="3.30.450.180">
    <property type="match status" value="1"/>
</dbReference>
<organism evidence="2 3">
    <name type="scientific">Pseudonocardia kunmingensis</name>
    <dbReference type="NCBI Taxonomy" id="630975"/>
    <lineage>
        <taxon>Bacteria</taxon>
        <taxon>Bacillati</taxon>
        <taxon>Actinomycetota</taxon>
        <taxon>Actinomycetes</taxon>
        <taxon>Pseudonocardiales</taxon>
        <taxon>Pseudonocardiaceae</taxon>
        <taxon>Pseudonocardia</taxon>
    </lineage>
</organism>
<protein>
    <submittedName>
        <fullName evidence="2">Helix-turn-helix protein</fullName>
    </submittedName>
</protein>
<dbReference type="SUPFAM" id="SSF47413">
    <property type="entry name" value="lambda repressor-like DNA-binding domains"/>
    <property type="match status" value="1"/>
</dbReference>
<dbReference type="Pfam" id="PF13560">
    <property type="entry name" value="HTH_31"/>
    <property type="match status" value="1"/>
</dbReference>
<evidence type="ECO:0000313" key="3">
    <source>
        <dbReference type="Proteomes" id="UP000315677"/>
    </source>
</evidence>
<name>A0A543CXB9_9PSEU</name>
<dbReference type="OrthoDB" id="3608749at2"/>
<dbReference type="Proteomes" id="UP000315677">
    <property type="component" value="Unassembled WGS sequence"/>
</dbReference>
<dbReference type="EMBL" id="VFPA01000008">
    <property type="protein sequence ID" value="TQM01740.1"/>
    <property type="molecule type" value="Genomic_DNA"/>
</dbReference>
<sequence length="298" mass="33176">MIDRAGLAAFLRHRRESLQPEDVGLPRGQRRRTSGLRREEIASLCHMSTDYYARLERERGPQPSEQMIASIAQGLHLSLDERDHLFRLAGHHPPARGADSEHISPGMLRILDRLADTPAEIVTELGETLRQTPLGVALTGDTTRYTGPARSNGYRWFTDPASRRLYAPEEHPFLSRMYAAGLREIAAVRGPGSRAAYLADLLLAQSEEFRRVWDDQEIGIRPHDTKRFVHPELGRLELNCQRLSDPQQSHHLMVYTAVPGSESYDKLQLLSVIGTQMVGSDVGDGPVPGSPGGRPAGR</sequence>
<comment type="caution">
    <text evidence="2">The sequence shown here is derived from an EMBL/GenBank/DDBJ whole genome shotgun (WGS) entry which is preliminary data.</text>
</comment>
<dbReference type="PROSITE" id="PS50943">
    <property type="entry name" value="HTH_CROC1"/>
    <property type="match status" value="1"/>
</dbReference>
<dbReference type="InterPro" id="IPR010982">
    <property type="entry name" value="Lambda_DNA-bd_dom_sf"/>
</dbReference>
<dbReference type="PANTHER" id="PTHR35010:SF2">
    <property type="entry name" value="BLL4672 PROTEIN"/>
    <property type="match status" value="1"/>
</dbReference>
<dbReference type="AlphaFoldDB" id="A0A543CXB9"/>
<evidence type="ECO:0000313" key="2">
    <source>
        <dbReference type="EMBL" id="TQM01740.1"/>
    </source>
</evidence>
<reference evidence="2 3" key="1">
    <citation type="submission" date="2019-06" db="EMBL/GenBank/DDBJ databases">
        <title>Sequencing the genomes of 1000 actinobacteria strains.</title>
        <authorList>
            <person name="Klenk H.-P."/>
        </authorList>
    </citation>
    <scope>NUCLEOTIDE SEQUENCE [LARGE SCALE GENOMIC DNA]</scope>
    <source>
        <strain evidence="2 3">DSM 45301</strain>
    </source>
</reference>
<dbReference type="PANTHER" id="PTHR35010">
    <property type="entry name" value="BLL4672 PROTEIN-RELATED"/>
    <property type="match status" value="1"/>
</dbReference>
<accession>A0A543CXB9</accession>
<evidence type="ECO:0000259" key="1">
    <source>
        <dbReference type="PROSITE" id="PS50943"/>
    </source>
</evidence>
<gene>
    <name evidence="2" type="ORF">FB558_8254</name>
</gene>
<dbReference type="SMART" id="SM00530">
    <property type="entry name" value="HTH_XRE"/>
    <property type="match status" value="1"/>
</dbReference>